<dbReference type="PANTHER" id="PTHR33085">
    <property type="entry name" value="OS12G0113100 PROTEIN-RELATED"/>
    <property type="match status" value="1"/>
</dbReference>
<keyword evidence="2" id="KW-1185">Reference proteome</keyword>
<proteinExistence type="predicted"/>
<organism evidence="1 2">
    <name type="scientific">Lolium multiflorum</name>
    <name type="common">Italian ryegrass</name>
    <name type="synonym">Lolium perenne subsp. multiflorum</name>
    <dbReference type="NCBI Taxonomy" id="4521"/>
    <lineage>
        <taxon>Eukaryota</taxon>
        <taxon>Viridiplantae</taxon>
        <taxon>Streptophyta</taxon>
        <taxon>Embryophyta</taxon>
        <taxon>Tracheophyta</taxon>
        <taxon>Spermatophyta</taxon>
        <taxon>Magnoliopsida</taxon>
        <taxon>Liliopsida</taxon>
        <taxon>Poales</taxon>
        <taxon>Poaceae</taxon>
        <taxon>BOP clade</taxon>
        <taxon>Pooideae</taxon>
        <taxon>Poodae</taxon>
        <taxon>Poeae</taxon>
        <taxon>Poeae Chloroplast Group 2 (Poeae type)</taxon>
        <taxon>Loliodinae</taxon>
        <taxon>Loliinae</taxon>
        <taxon>Lolium</taxon>
    </lineage>
</organism>
<dbReference type="Pfam" id="PF07893">
    <property type="entry name" value="DUF1668"/>
    <property type="match status" value="1"/>
</dbReference>
<name>A0AAD8QVL9_LOLMU</name>
<evidence type="ECO:0000313" key="2">
    <source>
        <dbReference type="Proteomes" id="UP001231189"/>
    </source>
</evidence>
<gene>
    <name evidence="1" type="ORF">QYE76_032355</name>
</gene>
<accession>A0AAD8QVL9</accession>
<evidence type="ECO:0000313" key="1">
    <source>
        <dbReference type="EMBL" id="KAK1608682.1"/>
    </source>
</evidence>
<dbReference type="InterPro" id="IPR012871">
    <property type="entry name" value="DUF1668_ORYSA"/>
</dbReference>
<reference evidence="1" key="1">
    <citation type="submission" date="2023-07" db="EMBL/GenBank/DDBJ databases">
        <title>A chromosome-level genome assembly of Lolium multiflorum.</title>
        <authorList>
            <person name="Chen Y."/>
            <person name="Copetti D."/>
            <person name="Kolliker R."/>
            <person name="Studer B."/>
        </authorList>
    </citation>
    <scope>NUCLEOTIDE SEQUENCE</scope>
    <source>
        <strain evidence="1">02402/16</strain>
        <tissue evidence="1">Leaf</tissue>
    </source>
</reference>
<dbReference type="PANTHER" id="PTHR33085:SF88">
    <property type="entry name" value="OS08G0165000 PROTEIN"/>
    <property type="match status" value="1"/>
</dbReference>
<sequence length="375" mass="42677">MSRAFLYMVVKRYMEYKRLTVMQSLYTLHRINPSRLFFSDKDDQRLQAETAATMINARLPRPTLTFYPPSKQGPSMDFTLVGSTKDRIVALDYLGSAFLYDDALRAVYPLPSMKGPKQNYPVSVAVGDDLFVMSREPHPFGHSAEALIDHTYWWPRSEMHWHSIPPPPYVKPEEELNQLGCGWYSEILKGSVYDYTAVVESDVWVSAPNYGTYSFDMKKDFYNPDQGAPFRLGQWSKVGDWVLPFRGRAVYAPELKLWFGFSEQEDDNGLSNRFICAADLEKAGAAQPPVVSHQWGYTAPNDQKYNSTASFLVHLGTGGRFCVANFFTGVRRHSMAVLTGVEVTRCGEGEALRFIEHKTYRYGGLSRGQYHVCLL</sequence>
<dbReference type="AlphaFoldDB" id="A0AAD8QVL9"/>
<comment type="caution">
    <text evidence="1">The sequence shown here is derived from an EMBL/GenBank/DDBJ whole genome shotgun (WGS) entry which is preliminary data.</text>
</comment>
<dbReference type="Proteomes" id="UP001231189">
    <property type="component" value="Unassembled WGS sequence"/>
</dbReference>
<protein>
    <submittedName>
        <fullName evidence="1">Uncharacterized protein</fullName>
    </submittedName>
</protein>
<dbReference type="EMBL" id="JAUUTY010000007">
    <property type="protein sequence ID" value="KAK1608682.1"/>
    <property type="molecule type" value="Genomic_DNA"/>
</dbReference>